<evidence type="ECO:0000313" key="5">
    <source>
        <dbReference type="Proteomes" id="UP000001646"/>
    </source>
</evidence>
<dbReference type="PANTHER" id="PTHR14392:SF3">
    <property type="entry name" value="PROTEIN NIBAN 1"/>
    <property type="match status" value="1"/>
</dbReference>
<dbReference type="InterPro" id="IPR059060">
    <property type="entry name" value="Niban_1/2/3_dom"/>
</dbReference>
<dbReference type="PANTHER" id="PTHR14392">
    <property type="entry name" value="NIBAN FAMILY MEMBER"/>
    <property type="match status" value="1"/>
</dbReference>
<dbReference type="Bgee" id="ENSACAG00000002460">
    <property type="expression patterns" value="Expressed in adrenal gland and 9 other cell types or tissues"/>
</dbReference>
<dbReference type="GO" id="GO:0005829">
    <property type="term" value="C:cytosol"/>
    <property type="evidence" value="ECO:0007669"/>
    <property type="project" value="Ensembl"/>
</dbReference>
<accession>A0A803T545</accession>
<organism evidence="4 5">
    <name type="scientific">Anolis carolinensis</name>
    <name type="common">Green anole</name>
    <name type="synonym">American chameleon</name>
    <dbReference type="NCBI Taxonomy" id="28377"/>
    <lineage>
        <taxon>Eukaryota</taxon>
        <taxon>Metazoa</taxon>
        <taxon>Chordata</taxon>
        <taxon>Craniata</taxon>
        <taxon>Vertebrata</taxon>
        <taxon>Euteleostomi</taxon>
        <taxon>Lepidosauria</taxon>
        <taxon>Squamata</taxon>
        <taxon>Bifurcata</taxon>
        <taxon>Unidentata</taxon>
        <taxon>Episquamata</taxon>
        <taxon>Toxicofera</taxon>
        <taxon>Iguania</taxon>
        <taxon>Dactyloidae</taxon>
        <taxon>Anolis</taxon>
    </lineage>
</organism>
<feature type="region of interest" description="Disordered" evidence="2">
    <location>
        <begin position="1103"/>
        <end position="1129"/>
    </location>
</feature>
<evidence type="ECO:0000259" key="3">
    <source>
        <dbReference type="Pfam" id="PF26086"/>
    </source>
</evidence>
<feature type="compositionally biased region" description="Basic and acidic residues" evidence="2">
    <location>
        <begin position="1104"/>
        <end position="1113"/>
    </location>
</feature>
<evidence type="ECO:0000256" key="2">
    <source>
        <dbReference type="SAM" id="MobiDB-lite"/>
    </source>
</evidence>
<evidence type="ECO:0000256" key="1">
    <source>
        <dbReference type="ARBA" id="ARBA00010251"/>
    </source>
</evidence>
<reference evidence="4" key="2">
    <citation type="submission" date="2025-08" db="UniProtKB">
        <authorList>
            <consortium name="Ensembl"/>
        </authorList>
    </citation>
    <scope>IDENTIFICATION</scope>
</reference>
<reference evidence="4" key="1">
    <citation type="submission" date="2009-12" db="EMBL/GenBank/DDBJ databases">
        <title>The Genome Sequence of Anolis carolinensis (Green Anole Lizard).</title>
        <authorList>
            <consortium name="The Genome Sequencing Platform"/>
            <person name="Di Palma F."/>
            <person name="Alfoldi J."/>
            <person name="Heiman D."/>
            <person name="Young S."/>
            <person name="Grabherr M."/>
            <person name="Johnson J."/>
            <person name="Lander E.S."/>
            <person name="Lindblad-Toh K."/>
        </authorList>
    </citation>
    <scope>NUCLEOTIDE SEQUENCE [LARGE SCALE GENOMIC DNA]</scope>
    <source>
        <strain evidence="4">JBL SC #1</strain>
    </source>
</reference>
<feature type="region of interest" description="Disordered" evidence="2">
    <location>
        <begin position="960"/>
        <end position="983"/>
    </location>
</feature>
<feature type="compositionally biased region" description="Low complexity" evidence="2">
    <location>
        <begin position="1116"/>
        <end position="1128"/>
    </location>
</feature>
<feature type="region of interest" description="Disordered" evidence="2">
    <location>
        <begin position="1031"/>
        <end position="1056"/>
    </location>
</feature>
<dbReference type="GO" id="GO:0005886">
    <property type="term" value="C:plasma membrane"/>
    <property type="evidence" value="ECO:0007669"/>
    <property type="project" value="Ensembl"/>
</dbReference>
<evidence type="ECO:0000313" key="4">
    <source>
        <dbReference type="Ensembl" id="ENSACAP00000030335.1"/>
    </source>
</evidence>
<name>A0A803T545_ANOCA</name>
<dbReference type="AlphaFoldDB" id="A0A803T545"/>
<dbReference type="Proteomes" id="UP000001646">
    <property type="component" value="Unplaced"/>
</dbReference>
<dbReference type="Ensembl" id="ENSACAT00000056111.1">
    <property type="protein sequence ID" value="ENSACAP00000030335.1"/>
    <property type="gene ID" value="ENSACAG00000002460.4"/>
</dbReference>
<dbReference type="GO" id="GO:0034976">
    <property type="term" value="P:response to endoplasmic reticulum stress"/>
    <property type="evidence" value="ECO:0007669"/>
    <property type="project" value="Ensembl"/>
</dbReference>
<proteinExistence type="inferred from homology"/>
<feature type="domain" description="Niban 1/2/3" evidence="3">
    <location>
        <begin position="297"/>
        <end position="466"/>
    </location>
</feature>
<dbReference type="Pfam" id="PF26086">
    <property type="entry name" value="Niban2"/>
    <property type="match status" value="1"/>
</dbReference>
<gene>
    <name evidence="4" type="primary">NIBAN1</name>
</gene>
<dbReference type="InterPro" id="IPR026088">
    <property type="entry name" value="Niban-like"/>
</dbReference>
<keyword evidence="5" id="KW-1185">Reference proteome</keyword>
<protein>
    <submittedName>
        <fullName evidence="4">Niban apoptosis regulator 1</fullName>
    </submittedName>
</protein>
<dbReference type="Pfam" id="PF26089">
    <property type="entry name" value="PH_Niban2"/>
    <property type="match status" value="1"/>
</dbReference>
<dbReference type="GO" id="GO:0045727">
    <property type="term" value="P:positive regulation of translation"/>
    <property type="evidence" value="ECO:0007669"/>
    <property type="project" value="Ensembl"/>
</dbReference>
<comment type="similarity">
    <text evidence="1">Belongs to the Niban family.</text>
</comment>
<reference evidence="4" key="3">
    <citation type="submission" date="2025-09" db="UniProtKB">
        <authorList>
            <consortium name="Ensembl"/>
        </authorList>
    </citation>
    <scope>IDENTIFICATION</scope>
</reference>
<dbReference type="GeneTree" id="ENSGT00940000154149"/>
<sequence>MQLCQPHLSTTGSKIGSQISNGRKTEAVIKNFSPHYKRQYAVSFCKHIQNELEQNRDLQSQFLKTKPPSESSVVFYEGESLHFAEDLKKWKDRYIVIKNNYAVESFESKEAFQKGLSAKSCILPVGGKVLTTEEEYNLLSDKHFPDPNVIIYKPVNSSYVLFLSDFFKQSSFEAQAFLEAVQFFRQEKGHYGSWEMITGNEVQILSNLVMEELLPSLQSMLLPKMKGKKNDRKRAWFGIIEETYRLVQDHVSEGLHTLKDECKEVTKGLEGTIRSNMDQIVTSKNFLAGKIKGASPKCCGESIQPFLVSILEELMGPVSSGFSEVRLLFEKEVNTISESFKATNDITKLKENVIELMRLPHHSVKMEPCYLKVNLLQEQLQDLKSRFKFYDIDLIIQRTQNLMQELLENAVYTFDQLLGLDHVKDVPKLAASIEKVKLRVLKQYDYDSSTVRKKIFQDALVQITLPTLQRTLASTCKPVLQEYEEYIFAEHNSVIQVENVYEEILLQALLDETLQVIKEAAHLKKHNLFEETGLPFESVSSLIDLKTPSGSTQTSPVRKPTSSVREVLDADIQNNEVFTPEQNTLEECHETSKPLDDEKEFSSKISSIASEAKEKVIIPDLSSKQELPSMTQNATEEQRVPQPTTVIEANVDGSTGIENTASVEEEKLPVPGAVDEIRNLLTFTVELPVDIPSENTKQAVHEFETLKPQESAEETGKEDRVNDGKCQKLSKVSFSLPAEGNDTNKASICEEGNFAIHKDPSEVSGERSVCQPKAELEAVMQCIDVESCNADGHFQPQLPPQTGQSDQSEVGLPSMHIVCMDRVPQLEESAESEILNQNKEVFSSLHYVPFGDSCHVGQPAEDNFQEVKLSSPPSESKEVHAPSISGYPAETQESILNIANLTIVPVDQPVSPKLKEGEISNLEGVVGMDNKTFNHIQGDDCKQADVSFPDEDYVNMAESEGDRWAKSDGAIDPTVDPTDQLGTPELKESEISNLEGVVEVDNKPFDHIQGDDCKQADVSLRDEDYVNMAESEGDRWAKSDGAIDPTVDPTDQPVSPELKESEISTLEGVVEIDNKSFDHIQGDYCKQADVSLPDADYVNMAESEGDRWEKSDGAIDPTVDPTDQPVTPELKESEISNLEALVVIDNKIFTVIQGDDCKLAEVSLPNEDYVNMAEGEKGGWEISKGSNLEFQSEK</sequence>
<dbReference type="CDD" id="cd23949">
    <property type="entry name" value="Niban-like"/>
    <property type="match status" value="1"/>
</dbReference>
<dbReference type="InParanoid" id="A0A803T545"/>